<gene>
    <name evidence="2" type="ORF">Tci_009247</name>
</gene>
<sequence>MGDENHICTLGDYSKPSHEGYRNTIELLVGNNVSEDPNQHLKDFLELVDSLDLDVQIFYDLIDHTLKWIVVYAAGGRLRKLSAEKAWAIIEELARYEDDGWNDLVATGEGSLDYENPNIKQLLGVMELYQLPSKPSRQEEFENLVMKFILDQEEKVKKLEEYMGVIESDFLQLSLEVVGKLKEEIRMEKIESKRSRRSQEPLDETPLEDLSLNTCNHDIPLSSREIPNFDEPGPQPQPLLNYPPLDVIFDEKKLGSS</sequence>
<reference evidence="2" key="1">
    <citation type="journal article" date="2019" name="Sci. Rep.">
        <title>Draft genome of Tanacetum cinerariifolium, the natural source of mosquito coil.</title>
        <authorList>
            <person name="Yamashiro T."/>
            <person name="Shiraishi A."/>
            <person name="Satake H."/>
            <person name="Nakayama K."/>
        </authorList>
    </citation>
    <scope>NUCLEOTIDE SEQUENCE</scope>
</reference>
<feature type="compositionally biased region" description="Basic and acidic residues" evidence="1">
    <location>
        <begin position="190"/>
        <end position="200"/>
    </location>
</feature>
<evidence type="ECO:0000256" key="1">
    <source>
        <dbReference type="SAM" id="MobiDB-lite"/>
    </source>
</evidence>
<feature type="region of interest" description="Disordered" evidence="1">
    <location>
        <begin position="190"/>
        <end position="243"/>
    </location>
</feature>
<dbReference type="AlphaFoldDB" id="A0A6L2JKP6"/>
<dbReference type="EMBL" id="BKCJ010000908">
    <property type="protein sequence ID" value="GEU37269.1"/>
    <property type="molecule type" value="Genomic_DNA"/>
</dbReference>
<organism evidence="2">
    <name type="scientific">Tanacetum cinerariifolium</name>
    <name type="common">Dalmatian daisy</name>
    <name type="synonym">Chrysanthemum cinerariifolium</name>
    <dbReference type="NCBI Taxonomy" id="118510"/>
    <lineage>
        <taxon>Eukaryota</taxon>
        <taxon>Viridiplantae</taxon>
        <taxon>Streptophyta</taxon>
        <taxon>Embryophyta</taxon>
        <taxon>Tracheophyta</taxon>
        <taxon>Spermatophyta</taxon>
        <taxon>Magnoliopsida</taxon>
        <taxon>eudicotyledons</taxon>
        <taxon>Gunneridae</taxon>
        <taxon>Pentapetalae</taxon>
        <taxon>asterids</taxon>
        <taxon>campanulids</taxon>
        <taxon>Asterales</taxon>
        <taxon>Asteraceae</taxon>
        <taxon>Asteroideae</taxon>
        <taxon>Anthemideae</taxon>
        <taxon>Anthemidinae</taxon>
        <taxon>Tanacetum</taxon>
    </lineage>
</organism>
<protein>
    <submittedName>
        <fullName evidence="2">MAK10-like protein</fullName>
    </submittedName>
</protein>
<evidence type="ECO:0000313" key="2">
    <source>
        <dbReference type="EMBL" id="GEU37269.1"/>
    </source>
</evidence>
<name>A0A6L2JKP6_TANCI</name>
<comment type="caution">
    <text evidence="2">The sequence shown here is derived from an EMBL/GenBank/DDBJ whole genome shotgun (WGS) entry which is preliminary data.</text>
</comment>
<accession>A0A6L2JKP6</accession>
<proteinExistence type="predicted"/>